<evidence type="ECO:0000313" key="2">
    <source>
        <dbReference type="EMBL" id="VEJ29200.1"/>
    </source>
</evidence>
<organism evidence="2 3">
    <name type="scientific">Rothia dentocariosa</name>
    <dbReference type="NCBI Taxonomy" id="2047"/>
    <lineage>
        <taxon>Bacteria</taxon>
        <taxon>Bacillati</taxon>
        <taxon>Actinomycetota</taxon>
        <taxon>Actinomycetes</taxon>
        <taxon>Micrococcales</taxon>
        <taxon>Micrococcaceae</taxon>
        <taxon>Rothia</taxon>
    </lineage>
</organism>
<sequence length="156" mass="17955">MNIPWLPAAQTAHNPQAVARILKTLPEWFGREESNAEYIHDAERLETWTVTHPETHEIVGIMLIVQHYPVEAEIHLLAVDAAFHRYGIGTSLINTFEKEARNRGIRLIQVKTLGESFFNEPYQRTRNFYKAVGFLPLEETDLWGEDTPCLIMVKAI</sequence>
<dbReference type="Gene3D" id="3.40.630.30">
    <property type="match status" value="1"/>
</dbReference>
<proteinExistence type="predicted"/>
<keyword evidence="2" id="KW-0808">Transferase</keyword>
<protein>
    <submittedName>
        <fullName evidence="2">Acetyltransferase</fullName>
    </submittedName>
</protein>
<evidence type="ECO:0000313" key="3">
    <source>
        <dbReference type="Proteomes" id="UP000270988"/>
    </source>
</evidence>
<accession>A0A3S4ZLD9</accession>
<dbReference type="PROSITE" id="PS51186">
    <property type="entry name" value="GNAT"/>
    <property type="match status" value="1"/>
</dbReference>
<dbReference type="Proteomes" id="UP000270988">
    <property type="component" value="Chromosome"/>
</dbReference>
<dbReference type="GO" id="GO:0016747">
    <property type="term" value="F:acyltransferase activity, transferring groups other than amino-acyl groups"/>
    <property type="evidence" value="ECO:0007669"/>
    <property type="project" value="InterPro"/>
</dbReference>
<dbReference type="AlphaFoldDB" id="A0A3S4ZLD9"/>
<dbReference type="EMBL" id="LR134521">
    <property type="protein sequence ID" value="VEJ29200.1"/>
    <property type="molecule type" value="Genomic_DNA"/>
</dbReference>
<gene>
    <name evidence="2" type="ORF">NCTC10918_00446</name>
</gene>
<dbReference type="CDD" id="cd04301">
    <property type="entry name" value="NAT_SF"/>
    <property type="match status" value="1"/>
</dbReference>
<dbReference type="STRING" id="762948.HMPREF0733_11753"/>
<dbReference type="Pfam" id="PF00583">
    <property type="entry name" value="Acetyltransf_1"/>
    <property type="match status" value="1"/>
</dbReference>
<feature type="domain" description="N-acetyltransferase" evidence="1">
    <location>
        <begin position="8"/>
        <end position="156"/>
    </location>
</feature>
<dbReference type="InterPro" id="IPR016181">
    <property type="entry name" value="Acyl_CoA_acyltransferase"/>
</dbReference>
<dbReference type="SUPFAM" id="SSF55729">
    <property type="entry name" value="Acyl-CoA N-acyltransferases (Nat)"/>
    <property type="match status" value="1"/>
</dbReference>
<reference evidence="2 3" key="1">
    <citation type="submission" date="2018-12" db="EMBL/GenBank/DDBJ databases">
        <authorList>
            <consortium name="Pathogen Informatics"/>
        </authorList>
    </citation>
    <scope>NUCLEOTIDE SEQUENCE [LARGE SCALE GENOMIC DNA]</scope>
    <source>
        <strain evidence="2 3">NCTC10918</strain>
    </source>
</reference>
<evidence type="ECO:0000259" key="1">
    <source>
        <dbReference type="PROSITE" id="PS51186"/>
    </source>
</evidence>
<dbReference type="InterPro" id="IPR000182">
    <property type="entry name" value="GNAT_dom"/>
</dbReference>
<name>A0A3S4ZLD9_9MICC</name>